<dbReference type="GeneID" id="64766436"/>
<dbReference type="RefSeq" id="YP_010059205.1">
    <property type="nucleotide sequence ID" value="NC_054724.1"/>
</dbReference>
<accession>A0A2P1JXQ0</accession>
<dbReference type="KEGG" id="vg:64766436"/>
<evidence type="ECO:0000313" key="1">
    <source>
        <dbReference type="EMBL" id="AVO25108.1"/>
    </source>
</evidence>
<proteinExistence type="predicted"/>
<protein>
    <submittedName>
        <fullName evidence="1">Uncharacterized protein</fullName>
    </submittedName>
</protein>
<evidence type="ECO:0000313" key="2">
    <source>
        <dbReference type="Proteomes" id="UP000241290"/>
    </source>
</evidence>
<sequence length="73" mass="8225">MKVSVHTTVDIDTAQWAKTHDTSDKSASDVRRSVEKGLQNAVRKAASDYLVYHGQNPRSIKQTSKLQDLLQDR</sequence>
<keyword evidence="2" id="KW-1185">Reference proteome</keyword>
<name>A0A2P1JXQ0_9CAUD</name>
<reference evidence="2" key="1">
    <citation type="submission" date="2018-02" db="EMBL/GenBank/DDBJ databases">
        <authorList>
            <person name="Cohen D.B."/>
            <person name="Kent A.D."/>
        </authorList>
    </citation>
    <scope>NUCLEOTIDE SEQUENCE [LARGE SCALE GENOMIC DNA]</scope>
</reference>
<gene>
    <name evidence="1" type="primary">183</name>
    <name evidence="1" type="ORF">SEA_FINCH_183</name>
</gene>
<dbReference type="EMBL" id="MG962366">
    <property type="protein sequence ID" value="AVO25108.1"/>
    <property type="molecule type" value="Genomic_DNA"/>
</dbReference>
<organism evidence="1 2">
    <name type="scientific">Rhodococcus phage Finch</name>
    <dbReference type="NCBI Taxonomy" id="2094144"/>
    <lineage>
        <taxon>Viruses</taxon>
        <taxon>Duplodnaviria</taxon>
        <taxon>Heunggongvirae</taxon>
        <taxon>Uroviricota</taxon>
        <taxon>Caudoviricetes</taxon>
        <taxon>Finchvirus</taxon>
        <taxon>Finchvirus finch</taxon>
    </lineage>
</organism>
<dbReference type="Proteomes" id="UP000241290">
    <property type="component" value="Genome"/>
</dbReference>